<dbReference type="AlphaFoldDB" id="U4L647"/>
<accession>U4L647</accession>
<organism evidence="2 3">
    <name type="scientific">Pyronema omphalodes (strain CBS 100304)</name>
    <name type="common">Pyronema confluens</name>
    <dbReference type="NCBI Taxonomy" id="1076935"/>
    <lineage>
        <taxon>Eukaryota</taxon>
        <taxon>Fungi</taxon>
        <taxon>Dikarya</taxon>
        <taxon>Ascomycota</taxon>
        <taxon>Pezizomycotina</taxon>
        <taxon>Pezizomycetes</taxon>
        <taxon>Pezizales</taxon>
        <taxon>Pyronemataceae</taxon>
        <taxon>Pyronema</taxon>
    </lineage>
</organism>
<protein>
    <submittedName>
        <fullName evidence="2">Uncharacterized protein</fullName>
    </submittedName>
</protein>
<dbReference type="Proteomes" id="UP000018144">
    <property type="component" value="Unassembled WGS sequence"/>
</dbReference>
<keyword evidence="3" id="KW-1185">Reference proteome</keyword>
<evidence type="ECO:0000313" key="2">
    <source>
        <dbReference type="EMBL" id="CCX05495.1"/>
    </source>
</evidence>
<feature type="region of interest" description="Disordered" evidence="1">
    <location>
        <begin position="45"/>
        <end position="72"/>
    </location>
</feature>
<sequence length="111" mass="12686">MHSSWFSYRQQQTVRRDVGLKRPEFRSSSNLRCPHRQDIWVRVFSGIPTTSPPPEPEPEPEPEPSLHTHSNLPVILQTASPDFLNREPIILALCFRQAPCSTARTVLVFAP</sequence>
<gene>
    <name evidence="2" type="ORF">PCON_05082</name>
</gene>
<dbReference type="EMBL" id="HF935255">
    <property type="protein sequence ID" value="CCX05495.1"/>
    <property type="molecule type" value="Genomic_DNA"/>
</dbReference>
<evidence type="ECO:0000256" key="1">
    <source>
        <dbReference type="SAM" id="MobiDB-lite"/>
    </source>
</evidence>
<evidence type="ECO:0000313" key="3">
    <source>
        <dbReference type="Proteomes" id="UP000018144"/>
    </source>
</evidence>
<name>U4L647_PYROM</name>
<proteinExistence type="predicted"/>
<reference evidence="2 3" key="1">
    <citation type="journal article" date="2013" name="PLoS Genet.">
        <title>The genome and development-dependent transcriptomes of Pyronema confluens: a window into fungal evolution.</title>
        <authorList>
            <person name="Traeger S."/>
            <person name="Altegoer F."/>
            <person name="Freitag M."/>
            <person name="Gabaldon T."/>
            <person name="Kempken F."/>
            <person name="Kumar A."/>
            <person name="Marcet-Houben M."/>
            <person name="Poggeler S."/>
            <person name="Stajich J.E."/>
            <person name="Nowrousian M."/>
        </authorList>
    </citation>
    <scope>NUCLEOTIDE SEQUENCE [LARGE SCALE GENOMIC DNA]</scope>
    <source>
        <strain evidence="3">CBS 100304</strain>
        <tissue evidence="2">Vegetative mycelium</tissue>
    </source>
</reference>